<dbReference type="AlphaFoldDB" id="A0A0G9MS11"/>
<proteinExistence type="predicted"/>
<evidence type="ECO:0000259" key="1">
    <source>
        <dbReference type="Pfam" id="PF22599"/>
    </source>
</evidence>
<dbReference type="STRING" id="502682.BMF35_a1377"/>
<evidence type="ECO:0000313" key="3">
    <source>
        <dbReference type="Proteomes" id="UP000053070"/>
    </source>
</evidence>
<feature type="domain" description="SecDF P1 head subdomain" evidence="1">
    <location>
        <begin position="34"/>
        <end position="107"/>
    </location>
</feature>
<comment type="caution">
    <text evidence="2">The sequence shown here is derived from an EMBL/GenBank/DDBJ whole genome shotgun (WGS) entry which is preliminary data.</text>
</comment>
<dbReference type="Pfam" id="PF22599">
    <property type="entry name" value="SecDF_P1_head"/>
    <property type="match status" value="1"/>
</dbReference>
<dbReference type="EMBL" id="LBHC01000002">
    <property type="protein sequence ID" value="KLE32108.1"/>
    <property type="molecule type" value="Genomic_DNA"/>
</dbReference>
<keyword evidence="3" id="KW-1185">Reference proteome</keyword>
<dbReference type="RefSeq" id="WP_047007456.1">
    <property type="nucleotide sequence ID" value="NZ_CP018097.1"/>
</dbReference>
<gene>
    <name evidence="2" type="ORF">AAW01_11910</name>
</gene>
<dbReference type="KEGG" id="egn:BMF35_a1377"/>
<accession>A0A0G9MS11</accession>
<name>A0A0G9MS11_9SPHN</name>
<dbReference type="Proteomes" id="UP000053070">
    <property type="component" value="Unassembled WGS sequence"/>
</dbReference>
<dbReference type="OrthoDB" id="7605670at2"/>
<dbReference type="PATRIC" id="fig|502682.8.peg.2429"/>
<evidence type="ECO:0000313" key="2">
    <source>
        <dbReference type="EMBL" id="KLE32108.1"/>
    </source>
</evidence>
<dbReference type="InterPro" id="IPR054384">
    <property type="entry name" value="SecDF_P1_head"/>
</dbReference>
<organism evidence="2 3">
    <name type="scientific">Aurantiacibacter gangjinensis</name>
    <dbReference type="NCBI Taxonomy" id="502682"/>
    <lineage>
        <taxon>Bacteria</taxon>
        <taxon>Pseudomonadati</taxon>
        <taxon>Pseudomonadota</taxon>
        <taxon>Alphaproteobacteria</taxon>
        <taxon>Sphingomonadales</taxon>
        <taxon>Erythrobacteraceae</taxon>
        <taxon>Aurantiacibacter</taxon>
    </lineage>
</organism>
<dbReference type="Gene3D" id="3.30.1360.200">
    <property type="match status" value="1"/>
</dbReference>
<reference evidence="2 3" key="1">
    <citation type="submission" date="2015-04" db="EMBL/GenBank/DDBJ databases">
        <title>The draft genome sequence of Erythrobacr gangjinensis K7-2.</title>
        <authorList>
            <person name="Zhuang L."/>
            <person name="Liu Y."/>
            <person name="Shao Z."/>
        </authorList>
    </citation>
    <scope>NUCLEOTIDE SEQUENCE [LARGE SCALE GENOMIC DNA]</scope>
    <source>
        <strain evidence="2 3">K7-2</strain>
    </source>
</reference>
<protein>
    <recommendedName>
        <fullName evidence="1">SecDF P1 head subdomain domain-containing protein</fullName>
    </recommendedName>
</protein>
<sequence>MMRVIAAALLSLPLATPTHGQESDQDARFGSLRLCADTVTDARIEQDEASGQMLLLLTFSPEAAAKVAEMTTAAIGDVIVLRLADEIISEPRVYEPILGGELQVWGTEIETMERLLPAVREACPAA</sequence>